<evidence type="ECO:0000256" key="1">
    <source>
        <dbReference type="ARBA" id="ARBA00010923"/>
    </source>
</evidence>
<evidence type="ECO:0000313" key="7">
    <source>
        <dbReference type="Proteomes" id="UP001065593"/>
    </source>
</evidence>
<dbReference type="Gene3D" id="3.90.220.20">
    <property type="entry name" value="DNA methylase specificity domains"/>
    <property type="match status" value="2"/>
</dbReference>
<feature type="domain" description="Type I restriction modification DNA specificity" evidence="5">
    <location>
        <begin position="16"/>
        <end position="180"/>
    </location>
</feature>
<gene>
    <name evidence="6" type="primary">hsdS</name>
    <name evidence="6" type="ORF">LYSBPC_29330</name>
</gene>
<dbReference type="EMBL" id="BRZA01000004">
    <property type="protein sequence ID" value="GLC89806.1"/>
    <property type="molecule type" value="Genomic_DNA"/>
</dbReference>
<dbReference type="PANTHER" id="PTHR43140:SF1">
    <property type="entry name" value="TYPE I RESTRICTION ENZYME ECOKI SPECIFICITY SUBUNIT"/>
    <property type="match status" value="1"/>
</dbReference>
<keyword evidence="7" id="KW-1185">Reference proteome</keyword>
<dbReference type="InterPro" id="IPR044946">
    <property type="entry name" value="Restrct_endonuc_typeI_TRD_sf"/>
</dbReference>
<dbReference type="InterPro" id="IPR000055">
    <property type="entry name" value="Restrct_endonuc_typeI_TRD"/>
</dbReference>
<comment type="caution">
    <text evidence="6">The sequence shown here is derived from an EMBL/GenBank/DDBJ whole genome shotgun (WGS) entry which is preliminary data.</text>
</comment>
<reference evidence="6" key="1">
    <citation type="submission" date="2022-08" db="EMBL/GenBank/DDBJ databases">
        <title>Draft genome sequence of Lysinibacillus sp. strain KH24.</title>
        <authorList>
            <person name="Kanbe H."/>
            <person name="Itoh H."/>
        </authorList>
    </citation>
    <scope>NUCLEOTIDE SEQUENCE</scope>
    <source>
        <strain evidence="6">KH24</strain>
    </source>
</reference>
<dbReference type="CDD" id="cd17255">
    <property type="entry name" value="RMtype1_S_Fco49512ORF2615P-TRD2-CR2_like"/>
    <property type="match status" value="1"/>
</dbReference>
<dbReference type="Proteomes" id="UP001065593">
    <property type="component" value="Unassembled WGS sequence"/>
</dbReference>
<proteinExistence type="inferred from homology"/>
<dbReference type="CDD" id="cd17282">
    <property type="entry name" value="RMtype1_S_Eco16444ORF1681_TRD1-CR1_like"/>
    <property type="match status" value="1"/>
</dbReference>
<accession>A0ABQ5NN45</accession>
<evidence type="ECO:0000313" key="6">
    <source>
        <dbReference type="EMBL" id="GLC89806.1"/>
    </source>
</evidence>
<comment type="similarity">
    <text evidence="1">Belongs to the type-I restriction system S methylase family.</text>
</comment>
<dbReference type="RefSeq" id="WP_264989679.1">
    <property type="nucleotide sequence ID" value="NZ_BRZA01000004.1"/>
</dbReference>
<sequence>MIKSNYVEKLLKGVEVEWKTLSQGEKKVAELMRGRVMSKAYLEENAGDYPVYSSQTKKNGEIGKVNTYDFEGEFITWTTDGANAGTVFYRTGKFSITNVCGLIKINNTKELNYRYLFYWLSIEAKKHVYSGMGNPKLMSNQVAKIQIPIPPLKVQEEIVRILDAFTELTTELITELTAELVAHKKQYEYYRDKLLTFEEGEVKWRTLREVALEFGRGKSKHRPRNDSKLYGGNIPFIQTGDIRNAPHIIREFTQTYSKFGLEQSKLWTKGTLCITIAANIAETAILGFDACFPDSVIGFVANPQKTSSSYVEYLLTSYKSKLQSKSTGSAQENINLATFESLLLPFPSLAEQERIVSILDKFDALTSSITEGLLREIELRQKQYEYYRNILLSFLKEGVEE</sequence>
<dbReference type="InterPro" id="IPR051212">
    <property type="entry name" value="Type-I_RE_S_subunit"/>
</dbReference>
<evidence type="ECO:0000256" key="2">
    <source>
        <dbReference type="ARBA" id="ARBA00022747"/>
    </source>
</evidence>
<feature type="domain" description="Type I restriction modification DNA specificity" evidence="5">
    <location>
        <begin position="206"/>
        <end position="378"/>
    </location>
</feature>
<dbReference type="SUPFAM" id="SSF116734">
    <property type="entry name" value="DNA methylase specificity domain"/>
    <property type="match status" value="2"/>
</dbReference>
<organism evidence="6 7">
    <name type="scientific">Lysinibacillus piscis</name>
    <dbReference type="NCBI Taxonomy" id="2518931"/>
    <lineage>
        <taxon>Bacteria</taxon>
        <taxon>Bacillati</taxon>
        <taxon>Bacillota</taxon>
        <taxon>Bacilli</taxon>
        <taxon>Bacillales</taxon>
        <taxon>Bacillaceae</taxon>
        <taxon>Lysinibacillus</taxon>
    </lineage>
</organism>
<evidence type="ECO:0000259" key="5">
    <source>
        <dbReference type="Pfam" id="PF01420"/>
    </source>
</evidence>
<keyword evidence="3" id="KW-0238">DNA-binding</keyword>
<protein>
    <submittedName>
        <fullName evidence="6">Type I restriction-modification system specificity protein</fullName>
    </submittedName>
</protein>
<dbReference type="PANTHER" id="PTHR43140">
    <property type="entry name" value="TYPE-1 RESTRICTION ENZYME ECOKI SPECIFICITY PROTEIN"/>
    <property type="match status" value="1"/>
</dbReference>
<evidence type="ECO:0000256" key="3">
    <source>
        <dbReference type="ARBA" id="ARBA00023125"/>
    </source>
</evidence>
<evidence type="ECO:0000256" key="4">
    <source>
        <dbReference type="ARBA" id="ARBA00038652"/>
    </source>
</evidence>
<comment type="subunit">
    <text evidence="4">The methyltransferase is composed of M and S polypeptides.</text>
</comment>
<keyword evidence="2" id="KW-0680">Restriction system</keyword>
<name>A0ABQ5NN45_9BACI</name>
<dbReference type="Pfam" id="PF01420">
    <property type="entry name" value="Methylase_S"/>
    <property type="match status" value="2"/>
</dbReference>